<evidence type="ECO:0000313" key="4">
    <source>
        <dbReference type="EMBL" id="GAA2108626.1"/>
    </source>
</evidence>
<organism evidence="4 5">
    <name type="scientific">Kitasatospora saccharophila</name>
    <dbReference type="NCBI Taxonomy" id="407973"/>
    <lineage>
        <taxon>Bacteria</taxon>
        <taxon>Bacillati</taxon>
        <taxon>Actinomycetota</taxon>
        <taxon>Actinomycetes</taxon>
        <taxon>Kitasatosporales</taxon>
        <taxon>Streptomycetaceae</taxon>
        <taxon>Kitasatospora</taxon>
    </lineage>
</organism>
<comment type="caution">
    <text evidence="4">The sequence shown here is derived from an EMBL/GenBank/DDBJ whole genome shotgun (WGS) entry which is preliminary data.</text>
</comment>
<protein>
    <recommendedName>
        <fullName evidence="3">Solute-binding protein family 3/N-terminal domain-containing protein</fullName>
    </recommendedName>
</protein>
<dbReference type="PANTHER" id="PTHR35936:SF17">
    <property type="entry name" value="ARGININE-BINDING EXTRACELLULAR PROTEIN ARTP"/>
    <property type="match status" value="1"/>
</dbReference>
<dbReference type="EMBL" id="BAAANS010000035">
    <property type="protein sequence ID" value="GAA2108626.1"/>
    <property type="molecule type" value="Genomic_DNA"/>
</dbReference>
<evidence type="ECO:0000256" key="2">
    <source>
        <dbReference type="SAM" id="SignalP"/>
    </source>
</evidence>
<accession>A0ABN2XAT0</accession>
<dbReference type="PANTHER" id="PTHR35936">
    <property type="entry name" value="MEMBRANE-BOUND LYTIC MUREIN TRANSGLYCOSYLASE F"/>
    <property type="match status" value="1"/>
</dbReference>
<dbReference type="SUPFAM" id="SSF53850">
    <property type="entry name" value="Periplasmic binding protein-like II"/>
    <property type="match status" value="1"/>
</dbReference>
<gene>
    <name evidence="4" type="ORF">GCM10009759_48650</name>
</gene>
<reference evidence="5" key="1">
    <citation type="journal article" date="2019" name="Int. J. Syst. Evol. Microbiol.">
        <title>The Global Catalogue of Microorganisms (GCM) 10K type strain sequencing project: providing services to taxonomists for standard genome sequencing and annotation.</title>
        <authorList>
            <consortium name="The Broad Institute Genomics Platform"/>
            <consortium name="The Broad Institute Genome Sequencing Center for Infectious Disease"/>
            <person name="Wu L."/>
            <person name="Ma J."/>
        </authorList>
    </citation>
    <scope>NUCLEOTIDE SEQUENCE [LARGE SCALE GENOMIC DNA]</scope>
    <source>
        <strain evidence="5">JCM 14559</strain>
    </source>
</reference>
<name>A0ABN2XAT0_9ACTN</name>
<keyword evidence="5" id="KW-1185">Reference proteome</keyword>
<dbReference type="Gene3D" id="3.40.190.10">
    <property type="entry name" value="Periplasmic binding protein-like II"/>
    <property type="match status" value="2"/>
</dbReference>
<dbReference type="RefSeq" id="WP_344554708.1">
    <property type="nucleotide sequence ID" value="NZ_BAAANS010000035.1"/>
</dbReference>
<feature type="chain" id="PRO_5046021670" description="Solute-binding protein family 3/N-terminal domain-containing protein" evidence="2">
    <location>
        <begin position="27"/>
        <end position="293"/>
    </location>
</feature>
<proteinExistence type="predicted"/>
<dbReference type="SMART" id="SM00062">
    <property type="entry name" value="PBPb"/>
    <property type="match status" value="1"/>
</dbReference>
<evidence type="ECO:0000256" key="1">
    <source>
        <dbReference type="ARBA" id="ARBA00022729"/>
    </source>
</evidence>
<evidence type="ECO:0000313" key="5">
    <source>
        <dbReference type="Proteomes" id="UP001500897"/>
    </source>
</evidence>
<dbReference type="InterPro" id="IPR001638">
    <property type="entry name" value="Solute-binding_3/MltF_N"/>
</dbReference>
<feature type="domain" description="Solute-binding protein family 3/N-terminal" evidence="3">
    <location>
        <begin position="37"/>
        <end position="261"/>
    </location>
</feature>
<evidence type="ECO:0000259" key="3">
    <source>
        <dbReference type="SMART" id="SM00062"/>
    </source>
</evidence>
<sequence length="293" mass="31644">MPVPRPAAHLAAGLLLLATAASGCSAGEEKSPFDNLPVKVGFKTDRPGMSEFTDKGVYDGFEPHLTMKVLGSRQIDYTSLTVTTANWEDALTDGKANHNKVDLVVADISERDDLKRDYDLAGPYLQTPLGVLLKADDPRTVAKSEDLKPLRVCVSGGTTSEAQLKDIGPQVTVTGANLKECLERVDDGTADAVLSDYLVLQGVAANSGSGGRRAYRVARDAHIGKTQFLMMVLPKGHRKACELLRQAINDYLQDPDWMNALRTSFAFGPDFTDKELRDAFKPVTTSAGDRCSA</sequence>
<dbReference type="PROSITE" id="PS51257">
    <property type="entry name" value="PROKAR_LIPOPROTEIN"/>
    <property type="match status" value="1"/>
</dbReference>
<dbReference type="Pfam" id="PF00497">
    <property type="entry name" value="SBP_bac_3"/>
    <property type="match status" value="1"/>
</dbReference>
<dbReference type="Proteomes" id="UP001500897">
    <property type="component" value="Unassembled WGS sequence"/>
</dbReference>
<feature type="signal peptide" evidence="2">
    <location>
        <begin position="1"/>
        <end position="26"/>
    </location>
</feature>
<keyword evidence="1 2" id="KW-0732">Signal</keyword>